<evidence type="ECO:0008006" key="3">
    <source>
        <dbReference type="Google" id="ProtNLM"/>
    </source>
</evidence>
<keyword evidence="2" id="KW-1185">Reference proteome</keyword>
<dbReference type="EMBL" id="CP020472">
    <property type="protein sequence ID" value="ARD23119.1"/>
    <property type="molecule type" value="Genomic_DNA"/>
</dbReference>
<dbReference type="RefSeq" id="WP_080916196.1">
    <property type="nucleotide sequence ID" value="NZ_CP020472.1"/>
</dbReference>
<organism evidence="1 2">
    <name type="scientific">Shewanella japonica</name>
    <dbReference type="NCBI Taxonomy" id="93973"/>
    <lineage>
        <taxon>Bacteria</taxon>
        <taxon>Pseudomonadati</taxon>
        <taxon>Pseudomonadota</taxon>
        <taxon>Gammaproteobacteria</taxon>
        <taxon>Alteromonadales</taxon>
        <taxon>Shewanellaceae</taxon>
        <taxon>Shewanella</taxon>
    </lineage>
</organism>
<reference evidence="1 2" key="1">
    <citation type="submission" date="2017-03" db="EMBL/GenBank/DDBJ databases">
        <title>Genome sequencing of Shewanella japonica KCTC 22435.</title>
        <authorList>
            <person name="Kim K.M."/>
        </authorList>
    </citation>
    <scope>NUCLEOTIDE SEQUENCE [LARGE SCALE GENOMIC DNA]</scope>
    <source>
        <strain evidence="1 2">KCTC 22435</strain>
    </source>
</reference>
<evidence type="ECO:0000313" key="2">
    <source>
        <dbReference type="Proteomes" id="UP000191820"/>
    </source>
</evidence>
<protein>
    <recommendedName>
        <fullName evidence="3">DUF2303 family protein</fullName>
    </recommendedName>
</protein>
<accession>A0ABN4YN73</accession>
<proteinExistence type="predicted"/>
<name>A0ABN4YN73_9GAMM</name>
<gene>
    <name evidence="1" type="ORF">SJ2017_2838</name>
</gene>
<sequence length="286" mass="33249">MALPIFVENIRDIFQTAALINNELIIRTNISGESIFSYPLDEVTPKELLRWGKKDLKGKDAHARSNGITNAKKSIDLLIEQNLKSLNISVKNKNVTEFIKKSPVLEEGGNSKTQLIASLGIAPSILISDIWAHRNDAEHEYLIPPLRDVKQAIEVAELLMLSNDTRERQAHNIEIRDVKIENLGNKSNEEDPFRLAPIPMGVIFSWEFAEKRTLFKLQYNEFKEGNYQSYIYEFKGYEHEYLLLIKASFCEKTYDREEFESTIEEFLEYIYGKSFRVREFQYNDPQ</sequence>
<evidence type="ECO:0000313" key="1">
    <source>
        <dbReference type="EMBL" id="ARD23119.1"/>
    </source>
</evidence>
<dbReference type="Proteomes" id="UP000191820">
    <property type="component" value="Chromosome"/>
</dbReference>